<organism evidence="1">
    <name type="scientific">Myoviridae sp. ctpjm1</name>
    <dbReference type="NCBI Taxonomy" id="2826699"/>
    <lineage>
        <taxon>Viruses</taxon>
        <taxon>Duplodnaviria</taxon>
        <taxon>Heunggongvirae</taxon>
        <taxon>Uroviricota</taxon>
        <taxon>Caudoviricetes</taxon>
    </lineage>
</organism>
<evidence type="ECO:0000313" key="1">
    <source>
        <dbReference type="EMBL" id="DAD96065.1"/>
    </source>
</evidence>
<name>A0A8S5NMX7_9CAUD</name>
<reference evidence="1" key="1">
    <citation type="journal article" date="2021" name="Proc. Natl. Acad. Sci. U.S.A.">
        <title>A Catalog of Tens of Thousands of Viruses from Human Metagenomes Reveals Hidden Associations with Chronic Diseases.</title>
        <authorList>
            <person name="Tisza M.J."/>
            <person name="Buck C.B."/>
        </authorList>
    </citation>
    <scope>NUCLEOTIDE SEQUENCE</scope>
    <source>
        <strain evidence="1">Ctpjm1</strain>
    </source>
</reference>
<sequence length="301" mass="33859">MPSVSQLTAARKAAKARRVIEKQTRANIGAGRDRNRTAAVKAAQARRRLAMQKGAPADSDTRFYDLMRNHLHLQELVYTPENRSITIGVFEKTIRAMRITAALYQDDKLQRATKEAEAVLNRTNEAAFDALSPDQKRAFLHPLAVLCAFAEHYGATVPADTVQVCGYYNAAVQFCLYMAALYDRPLWQVEAVFAVAKGASIRALAKERGIKENTLRDTILEAAHCFYKVCEAVYPQTTRPADTIPSLRRAPYTELADYDTLHAQGRHIVENFLIPFETQTGITLINYRDFADKIVRVQTQH</sequence>
<protein>
    <submittedName>
        <fullName evidence="1">Uncharacterized protein</fullName>
    </submittedName>
</protein>
<dbReference type="EMBL" id="BK015208">
    <property type="protein sequence ID" value="DAD96065.1"/>
    <property type="molecule type" value="Genomic_DNA"/>
</dbReference>
<proteinExistence type="predicted"/>
<accession>A0A8S5NMX7</accession>